<sequence length="94" mass="10448">MKHASGTYLMRIDINSESIFCLISTLNFVNGSTKLTDVIGDGSAIGFDLHGICWDKCQQEKGQNDREKFFPLIVKLEVSECVVLIIVPQCIQPS</sequence>
<organism evidence="1 2">
    <name type="scientific">Solanum tuberosum</name>
    <name type="common">Potato</name>
    <dbReference type="NCBI Taxonomy" id="4113"/>
    <lineage>
        <taxon>Eukaryota</taxon>
        <taxon>Viridiplantae</taxon>
        <taxon>Streptophyta</taxon>
        <taxon>Embryophyta</taxon>
        <taxon>Tracheophyta</taxon>
        <taxon>Spermatophyta</taxon>
        <taxon>Magnoliopsida</taxon>
        <taxon>eudicotyledons</taxon>
        <taxon>Gunneridae</taxon>
        <taxon>Pentapetalae</taxon>
        <taxon>asterids</taxon>
        <taxon>lamiids</taxon>
        <taxon>Solanales</taxon>
        <taxon>Solanaceae</taxon>
        <taxon>Solanoideae</taxon>
        <taxon>Solaneae</taxon>
        <taxon>Solanum</taxon>
    </lineage>
</organism>
<gene>
    <name evidence="1" type="ORF">KY290_033629</name>
</gene>
<name>A0ABQ7U197_SOLTU</name>
<comment type="caution">
    <text evidence="1">The sequence shown here is derived from an EMBL/GenBank/DDBJ whole genome shotgun (WGS) entry which is preliminary data.</text>
</comment>
<evidence type="ECO:0000313" key="2">
    <source>
        <dbReference type="Proteomes" id="UP000826656"/>
    </source>
</evidence>
<dbReference type="EMBL" id="JAIVGD010000026">
    <property type="protein sequence ID" value="KAH0740586.1"/>
    <property type="molecule type" value="Genomic_DNA"/>
</dbReference>
<dbReference type="Proteomes" id="UP000826656">
    <property type="component" value="Unassembled WGS sequence"/>
</dbReference>
<reference evidence="1 2" key="1">
    <citation type="journal article" date="2021" name="bioRxiv">
        <title>Chromosome-scale and haplotype-resolved genome assembly of a tetraploid potato cultivar.</title>
        <authorList>
            <person name="Sun H."/>
            <person name="Jiao W.-B."/>
            <person name="Krause K."/>
            <person name="Campoy J.A."/>
            <person name="Goel M."/>
            <person name="Folz-Donahue K."/>
            <person name="Kukat C."/>
            <person name="Huettel B."/>
            <person name="Schneeberger K."/>
        </authorList>
    </citation>
    <scope>NUCLEOTIDE SEQUENCE [LARGE SCALE GENOMIC DNA]</scope>
    <source>
        <strain evidence="1">SolTubOtavaFocal</strain>
        <tissue evidence="1">Leaves</tissue>
    </source>
</reference>
<keyword evidence="2" id="KW-1185">Reference proteome</keyword>
<evidence type="ECO:0000313" key="1">
    <source>
        <dbReference type="EMBL" id="KAH0740586.1"/>
    </source>
</evidence>
<protein>
    <submittedName>
        <fullName evidence="1">Uncharacterized protein</fullName>
    </submittedName>
</protein>
<accession>A0ABQ7U197</accession>
<proteinExistence type="predicted"/>